<organism evidence="4 5">
    <name type="scientific">Pedobacter albus</name>
    <dbReference type="NCBI Taxonomy" id="3113905"/>
    <lineage>
        <taxon>Bacteria</taxon>
        <taxon>Pseudomonadati</taxon>
        <taxon>Bacteroidota</taxon>
        <taxon>Sphingobacteriia</taxon>
        <taxon>Sphingobacteriales</taxon>
        <taxon>Sphingobacteriaceae</taxon>
        <taxon>Pedobacter</taxon>
    </lineage>
</organism>
<evidence type="ECO:0000313" key="5">
    <source>
        <dbReference type="Proteomes" id="UP001336835"/>
    </source>
</evidence>
<dbReference type="Gene3D" id="2.60.40.4070">
    <property type="match status" value="1"/>
</dbReference>
<feature type="signal peptide" evidence="2">
    <location>
        <begin position="1"/>
        <end position="18"/>
    </location>
</feature>
<dbReference type="Proteomes" id="UP001336835">
    <property type="component" value="Unassembled WGS sequence"/>
</dbReference>
<protein>
    <submittedName>
        <fullName evidence="4">Lamin tail domain-containing protein</fullName>
    </submittedName>
</protein>
<dbReference type="InterPro" id="IPR014755">
    <property type="entry name" value="Cu-Rt/internalin_Ig-like"/>
</dbReference>
<dbReference type="InterPro" id="IPR036415">
    <property type="entry name" value="Lamin_tail_dom_sf"/>
</dbReference>
<keyword evidence="1 2" id="KW-0732">Signal</keyword>
<evidence type="ECO:0000259" key="3">
    <source>
        <dbReference type="PROSITE" id="PS51841"/>
    </source>
</evidence>
<name>A0ABU7ICK5_9SPHI</name>
<feature type="chain" id="PRO_5046787419" evidence="2">
    <location>
        <begin position="19"/>
        <end position="600"/>
    </location>
</feature>
<dbReference type="InterPro" id="IPR001322">
    <property type="entry name" value="Lamin_tail_dom"/>
</dbReference>
<dbReference type="Pfam" id="PF00932">
    <property type="entry name" value="LTD"/>
    <property type="match status" value="1"/>
</dbReference>
<proteinExistence type="predicted"/>
<evidence type="ECO:0000256" key="2">
    <source>
        <dbReference type="SAM" id="SignalP"/>
    </source>
</evidence>
<dbReference type="EMBL" id="JAZDQT010000003">
    <property type="protein sequence ID" value="MEE1947176.1"/>
    <property type="molecule type" value="Genomic_DNA"/>
</dbReference>
<dbReference type="PROSITE" id="PS51841">
    <property type="entry name" value="LTD"/>
    <property type="match status" value="1"/>
</dbReference>
<comment type="caution">
    <text evidence="4">The sequence shown here is derived from an EMBL/GenBank/DDBJ whole genome shotgun (WGS) entry which is preliminary data.</text>
</comment>
<reference evidence="4 5" key="1">
    <citation type="submission" date="2024-01" db="EMBL/GenBank/DDBJ databases">
        <title>Pedobacter sp. nov., isolated from fresh soil.</title>
        <authorList>
            <person name="Le N.T.T."/>
        </authorList>
    </citation>
    <scope>NUCLEOTIDE SEQUENCE [LARGE SCALE GENOMIC DNA]</scope>
    <source>
        <strain evidence="4 5">KR3-3</strain>
    </source>
</reference>
<gene>
    <name evidence="4" type="ORF">VRU48_18765</name>
</gene>
<keyword evidence="5" id="KW-1185">Reference proteome</keyword>
<sequence>MRKTLLFFMMLSAKLAFGQVFDDFSDGNFTSNPAWTGQTNAFRVNSSNQLQTSLSAVAQTVMLAVPSALATNAKWEFFVQLNFDPSTANQARIYLVADQQDLNGPLNGYFIQIGENGSADSYDLYRQAGTTVTKIIDGPAKSRADVNKLLARVKVTRTDEGLWELYTDISGGTNYNLEGSATDKVFLYGDWFGVSCRYTATRSEGFIFDDFKVDELVPDVSPPTLLSAKALDDKTIEAVFSERLMIGSALATGNYAITNLGSPALVKATALPNVYQLVYASALPTGNYTLTVNGVKDLKGNTIARANQASFIYVQPYEFQKGDILISEILVNPKKDGVDFIEIYNATNQLLDLKNLQLANADANGNPANVRNVSNVSLLMPAKTYWVLTTNPDVVKAQYQANFPAQFVKMASLPAFNNDKGTVILLSSLKMIDKLVYHEDMHLALLRNADGVSLERVSFAKPTDEAGNFKSAAASVGFATPTYRNSQEDDKQILANSVSLGSKTFSPDGDGFEDQLQIDYRFVNNGQLANVNIYSDKGILVRKLQRNTSIATSGNFIWDGTNDNGQRSKVGIYVVQFDTFALNGKRESFRRACVLATKLN</sequence>
<accession>A0ABU7ICK5</accession>
<evidence type="ECO:0000313" key="4">
    <source>
        <dbReference type="EMBL" id="MEE1947176.1"/>
    </source>
</evidence>
<feature type="domain" description="LTD" evidence="3">
    <location>
        <begin position="310"/>
        <end position="464"/>
    </location>
</feature>
<dbReference type="Gene3D" id="2.60.40.1220">
    <property type="match status" value="1"/>
</dbReference>
<dbReference type="SUPFAM" id="SSF74853">
    <property type="entry name" value="Lamin A/C globular tail domain"/>
    <property type="match status" value="1"/>
</dbReference>
<evidence type="ECO:0000256" key="1">
    <source>
        <dbReference type="ARBA" id="ARBA00022729"/>
    </source>
</evidence>
<dbReference type="RefSeq" id="WP_330109458.1">
    <property type="nucleotide sequence ID" value="NZ_JAZDQT010000003.1"/>
</dbReference>